<keyword evidence="6" id="KW-1185">Reference proteome</keyword>
<evidence type="ECO:0000313" key="5">
    <source>
        <dbReference type="EMBL" id="KAE8056485.1"/>
    </source>
</evidence>
<proteinExistence type="predicted"/>
<feature type="region of interest" description="Disordered" evidence="3">
    <location>
        <begin position="146"/>
        <end position="175"/>
    </location>
</feature>
<evidence type="ECO:0000259" key="4">
    <source>
        <dbReference type="Pfam" id="PF20160"/>
    </source>
</evidence>
<dbReference type="InterPro" id="IPR045344">
    <property type="entry name" value="C-JID"/>
</dbReference>
<evidence type="ECO:0000256" key="3">
    <source>
        <dbReference type="SAM" id="MobiDB-lite"/>
    </source>
</evidence>
<accession>A0A5N6R8P0</accession>
<dbReference type="Pfam" id="PF20160">
    <property type="entry name" value="C-JID"/>
    <property type="match status" value="1"/>
</dbReference>
<feature type="domain" description="C-JID" evidence="4">
    <location>
        <begin position="12"/>
        <end position="133"/>
    </location>
</feature>
<reference evidence="5 6" key="1">
    <citation type="submission" date="2019-06" db="EMBL/GenBank/DDBJ databases">
        <title>A chromosomal-level reference genome of Carpinus fangiana (Coryloideae, Betulaceae).</title>
        <authorList>
            <person name="Yang X."/>
            <person name="Wang Z."/>
            <person name="Zhang L."/>
            <person name="Hao G."/>
            <person name="Liu J."/>
            <person name="Yang Y."/>
        </authorList>
    </citation>
    <scope>NUCLEOTIDE SEQUENCE [LARGE SCALE GENOMIC DNA]</scope>
    <source>
        <strain evidence="5">Cfa_2016G</strain>
        <tissue evidence="5">Leaf</tissue>
    </source>
</reference>
<evidence type="ECO:0000313" key="6">
    <source>
        <dbReference type="Proteomes" id="UP000327013"/>
    </source>
</evidence>
<gene>
    <name evidence="5" type="ORF">FH972_013256</name>
</gene>
<dbReference type="Proteomes" id="UP000327013">
    <property type="component" value="Chromosome 5"/>
</dbReference>
<sequence>MRGVGSVFGILLPGNQIPDWFTYQCEGPSVHFEVPTVDLILKEFGVCVVYASRVQVLSLYKGSMSFINHTKNTILTSLPRTPGGGPYPLGDHLLLRNIVLTNDFEGGDEVEVLVDFGPEIIVKKIGVYLVYERVVVDGKDDQDHAIVVSDDEDDNNNGENKRSSKRKMRSPNMIDDSQTLMKEKMLKKLALQENEYSCYAFMNRSQKFRFN</sequence>
<keyword evidence="2" id="KW-0677">Repeat</keyword>
<name>A0A5N6R8P0_9ROSI</name>
<dbReference type="EMBL" id="CM017325">
    <property type="protein sequence ID" value="KAE8056485.1"/>
    <property type="molecule type" value="Genomic_DNA"/>
</dbReference>
<dbReference type="OrthoDB" id="1752247at2759"/>
<evidence type="ECO:0000256" key="1">
    <source>
        <dbReference type="ARBA" id="ARBA00022614"/>
    </source>
</evidence>
<organism evidence="5 6">
    <name type="scientific">Carpinus fangiana</name>
    <dbReference type="NCBI Taxonomy" id="176857"/>
    <lineage>
        <taxon>Eukaryota</taxon>
        <taxon>Viridiplantae</taxon>
        <taxon>Streptophyta</taxon>
        <taxon>Embryophyta</taxon>
        <taxon>Tracheophyta</taxon>
        <taxon>Spermatophyta</taxon>
        <taxon>Magnoliopsida</taxon>
        <taxon>eudicotyledons</taxon>
        <taxon>Gunneridae</taxon>
        <taxon>Pentapetalae</taxon>
        <taxon>rosids</taxon>
        <taxon>fabids</taxon>
        <taxon>Fagales</taxon>
        <taxon>Betulaceae</taxon>
        <taxon>Carpinus</taxon>
    </lineage>
</organism>
<evidence type="ECO:0000256" key="2">
    <source>
        <dbReference type="ARBA" id="ARBA00022737"/>
    </source>
</evidence>
<protein>
    <recommendedName>
        <fullName evidence="4">C-JID domain-containing protein</fullName>
    </recommendedName>
</protein>
<keyword evidence="1" id="KW-0433">Leucine-rich repeat</keyword>
<dbReference type="AlphaFoldDB" id="A0A5N6R8P0"/>